<name>A0ABQ4NDQ0_9BACL</name>
<feature type="region of interest" description="Disordered" evidence="1">
    <location>
        <begin position="1"/>
        <end position="24"/>
    </location>
</feature>
<dbReference type="EMBL" id="BOVJ01000175">
    <property type="protein sequence ID" value="GIQ66353.1"/>
    <property type="molecule type" value="Genomic_DNA"/>
</dbReference>
<organism evidence="2 3">
    <name type="scientific">Paenibacillus cisolokensis</name>
    <dbReference type="NCBI Taxonomy" id="1658519"/>
    <lineage>
        <taxon>Bacteria</taxon>
        <taxon>Bacillati</taxon>
        <taxon>Bacillota</taxon>
        <taxon>Bacilli</taxon>
        <taxon>Bacillales</taxon>
        <taxon>Paenibacillaceae</taxon>
        <taxon>Paenibacillus</taxon>
    </lineage>
</organism>
<sequence>MYSMVPTEPARLTEPIIREGPDDAKTKSKTYEIAFNMLQYQTPIRIAGPGQTI</sequence>
<dbReference type="Proteomes" id="UP000680304">
    <property type="component" value="Unassembled WGS sequence"/>
</dbReference>
<evidence type="ECO:0000313" key="2">
    <source>
        <dbReference type="EMBL" id="GIQ66353.1"/>
    </source>
</evidence>
<protein>
    <submittedName>
        <fullName evidence="2">Uncharacterized protein</fullName>
    </submittedName>
</protein>
<proteinExistence type="predicted"/>
<evidence type="ECO:0000256" key="1">
    <source>
        <dbReference type="SAM" id="MobiDB-lite"/>
    </source>
</evidence>
<accession>A0ABQ4NDQ0</accession>
<gene>
    <name evidence="2" type="ORF">PACILC2_49210</name>
</gene>
<reference evidence="2 3" key="1">
    <citation type="submission" date="2021-04" db="EMBL/GenBank/DDBJ databases">
        <title>Draft genome sequence of Paenibacillus cisolokensis, LC2-13A.</title>
        <authorList>
            <person name="Uke A."/>
            <person name="Chhe C."/>
            <person name="Baramee S."/>
            <person name="Kosugi A."/>
        </authorList>
    </citation>
    <scope>NUCLEOTIDE SEQUENCE [LARGE SCALE GENOMIC DNA]</scope>
    <source>
        <strain evidence="2 3">LC2-13A</strain>
    </source>
</reference>
<keyword evidence="3" id="KW-1185">Reference proteome</keyword>
<evidence type="ECO:0000313" key="3">
    <source>
        <dbReference type="Proteomes" id="UP000680304"/>
    </source>
</evidence>
<comment type="caution">
    <text evidence="2">The sequence shown here is derived from an EMBL/GenBank/DDBJ whole genome shotgun (WGS) entry which is preliminary data.</text>
</comment>